<evidence type="ECO:0000313" key="2">
    <source>
        <dbReference type="Proteomes" id="UP000486602"/>
    </source>
</evidence>
<protein>
    <submittedName>
        <fullName evidence="1">Phenylacetate-CoA oxygenase subunit PaaC</fullName>
    </submittedName>
</protein>
<gene>
    <name evidence="1" type="primary">paaC</name>
    <name evidence="1" type="ORF">G3O08_15120</name>
</gene>
<dbReference type="GO" id="GO:0005829">
    <property type="term" value="C:cytosol"/>
    <property type="evidence" value="ECO:0007669"/>
    <property type="project" value="TreeGrafter"/>
</dbReference>
<dbReference type="NCBIfam" id="TIGR02158">
    <property type="entry name" value="PA_CoA_Oxy3"/>
    <property type="match status" value="1"/>
</dbReference>
<dbReference type="InterPro" id="IPR052703">
    <property type="entry name" value="Aromatic_CoA_ox/epox"/>
</dbReference>
<keyword evidence="2" id="KW-1185">Reference proteome</keyword>
<name>A0A7K3WV94_9FLAO</name>
<dbReference type="Proteomes" id="UP000486602">
    <property type="component" value="Unassembled WGS sequence"/>
</dbReference>
<dbReference type="InterPro" id="IPR009078">
    <property type="entry name" value="Ferritin-like_SF"/>
</dbReference>
<dbReference type="InterPro" id="IPR007814">
    <property type="entry name" value="PaaA_PaaC"/>
</dbReference>
<comment type="caution">
    <text evidence="1">The sequence shown here is derived from an EMBL/GenBank/DDBJ whole genome shotgun (WGS) entry which is preliminary data.</text>
</comment>
<proteinExistence type="predicted"/>
<dbReference type="RefSeq" id="WP_163286227.1">
    <property type="nucleotide sequence ID" value="NZ_JAAGVY010000034.1"/>
</dbReference>
<organism evidence="1 2">
    <name type="scientific">Cryomorpha ignava</name>
    <dbReference type="NCBI Taxonomy" id="101383"/>
    <lineage>
        <taxon>Bacteria</taxon>
        <taxon>Pseudomonadati</taxon>
        <taxon>Bacteroidota</taxon>
        <taxon>Flavobacteriia</taxon>
        <taxon>Flavobacteriales</taxon>
        <taxon>Cryomorphaceae</taxon>
        <taxon>Cryomorpha</taxon>
    </lineage>
</organism>
<dbReference type="GO" id="GO:0010124">
    <property type="term" value="P:phenylacetate catabolic process"/>
    <property type="evidence" value="ECO:0007669"/>
    <property type="project" value="InterPro"/>
</dbReference>
<dbReference type="PANTHER" id="PTHR30458:SF0">
    <property type="entry name" value="1,2-PHENYLACETYL-COA EPOXIDASE, SUBUNIT C"/>
    <property type="match status" value="1"/>
</dbReference>
<dbReference type="EMBL" id="JAAGVY010000034">
    <property type="protein sequence ID" value="NEN24832.1"/>
    <property type="molecule type" value="Genomic_DNA"/>
</dbReference>
<dbReference type="Pfam" id="PF05138">
    <property type="entry name" value="PaaA_PaaC"/>
    <property type="match status" value="1"/>
</dbReference>
<dbReference type="PIRSF" id="PIRSF037834">
    <property type="entry name" value="PA_CoA_Oase3"/>
    <property type="match status" value="1"/>
</dbReference>
<dbReference type="InterPro" id="IPR012347">
    <property type="entry name" value="Ferritin-like"/>
</dbReference>
<sequence length="254" mass="29207">MTEEKALYNYLIRLGDNALILGQRLGEWCGHAHQLESDIALTNVALDQIGQARLLLSEAANLQGEGKSEDHLAFHRDEQDFRNNLLVEMENGDFGQTITRQFLFDVYQYHLLKAFCKSENDFLKAFAEKSIKEVTYHRSLSRDWMVRLGDGTENSHQKMQDAINLLWQYTGELFEMDESDEVLMEAGIVPDLSEIKSIWDKEVKTVIDEATLAIPDTRGFMATGARKKGEHTEYMGYILSEMQYLPRSMPDAKW</sequence>
<evidence type="ECO:0000313" key="1">
    <source>
        <dbReference type="EMBL" id="NEN24832.1"/>
    </source>
</evidence>
<reference evidence="1 2" key="1">
    <citation type="submission" date="2020-02" db="EMBL/GenBank/DDBJ databases">
        <title>Out from the shadows clarifying the taxonomy of the family Cryomorphaceae and related taxa by utilizing the GTDB taxonomic framework.</title>
        <authorList>
            <person name="Bowman J.P."/>
        </authorList>
    </citation>
    <scope>NUCLEOTIDE SEQUENCE [LARGE SCALE GENOMIC DNA]</scope>
    <source>
        <strain evidence="1 2">QSSC 1-22</strain>
    </source>
</reference>
<dbReference type="PANTHER" id="PTHR30458">
    <property type="entry name" value="PHENYLACETIC ACID DEGRADATION PROTEIN PAA"/>
    <property type="match status" value="1"/>
</dbReference>
<dbReference type="SUPFAM" id="SSF47240">
    <property type="entry name" value="Ferritin-like"/>
    <property type="match status" value="1"/>
</dbReference>
<dbReference type="InterPro" id="IPR011882">
    <property type="entry name" value="PaaC"/>
</dbReference>
<dbReference type="AlphaFoldDB" id="A0A7K3WV94"/>
<accession>A0A7K3WV94</accession>
<dbReference type="Gene3D" id="1.20.1260.10">
    <property type="match status" value="1"/>
</dbReference>